<dbReference type="AlphaFoldDB" id="A0A364KXA1"/>
<dbReference type="GO" id="GO:0016020">
    <property type="term" value="C:membrane"/>
    <property type="evidence" value="ECO:0007669"/>
    <property type="project" value="UniProtKB-SubCell"/>
</dbReference>
<dbReference type="STRING" id="1196081.A0A364KXA1"/>
<dbReference type="Proteomes" id="UP000249363">
    <property type="component" value="Unassembled WGS sequence"/>
</dbReference>
<dbReference type="SUPFAM" id="SSF103473">
    <property type="entry name" value="MFS general substrate transporter"/>
    <property type="match status" value="1"/>
</dbReference>
<comment type="subcellular location">
    <subcellularLocation>
        <location evidence="1">Membrane</location>
        <topology evidence="1">Multi-pass membrane protein</topology>
    </subcellularLocation>
</comment>
<dbReference type="Gene3D" id="1.20.1250.20">
    <property type="entry name" value="MFS general substrate transporter like domains"/>
    <property type="match status" value="1"/>
</dbReference>
<feature type="transmembrane region" description="Helical" evidence="7">
    <location>
        <begin position="396"/>
        <end position="416"/>
    </location>
</feature>
<dbReference type="EMBL" id="MIKG01000007">
    <property type="protein sequence ID" value="RAO68186.1"/>
    <property type="molecule type" value="Genomic_DNA"/>
</dbReference>
<dbReference type="GO" id="GO:0022857">
    <property type="term" value="F:transmembrane transporter activity"/>
    <property type="evidence" value="ECO:0007669"/>
    <property type="project" value="InterPro"/>
</dbReference>
<dbReference type="InterPro" id="IPR036259">
    <property type="entry name" value="MFS_trans_sf"/>
</dbReference>
<evidence type="ECO:0000256" key="7">
    <source>
        <dbReference type="SAM" id="Phobius"/>
    </source>
</evidence>
<keyword evidence="3 7" id="KW-0812">Transmembrane</keyword>
<dbReference type="GeneID" id="63793414"/>
<dbReference type="PANTHER" id="PTHR23502:SF68">
    <property type="entry name" value="MULTIDRUG TRANSPORTER, PUTATIVE (AFU_ORTHOLOGUE AFUA_3G01120)-RELATED"/>
    <property type="match status" value="1"/>
</dbReference>
<dbReference type="RefSeq" id="XP_040732702.1">
    <property type="nucleotide sequence ID" value="XM_040876537.1"/>
</dbReference>
<feature type="transmembrane region" description="Helical" evidence="7">
    <location>
        <begin position="454"/>
        <end position="477"/>
    </location>
</feature>
<keyword evidence="5 7" id="KW-0472">Membrane</keyword>
<feature type="transmembrane region" description="Helical" evidence="7">
    <location>
        <begin position="355"/>
        <end position="375"/>
    </location>
</feature>
<evidence type="ECO:0000256" key="2">
    <source>
        <dbReference type="ARBA" id="ARBA00008335"/>
    </source>
</evidence>
<feature type="domain" description="Major facilitator superfamily (MFS) profile" evidence="8">
    <location>
        <begin position="86"/>
        <end position="515"/>
    </location>
</feature>
<proteinExistence type="inferred from homology"/>
<feature type="transmembrane region" description="Helical" evidence="7">
    <location>
        <begin position="489"/>
        <end position="509"/>
    </location>
</feature>
<feature type="transmembrane region" description="Helical" evidence="7">
    <location>
        <begin position="241"/>
        <end position="270"/>
    </location>
</feature>
<feature type="transmembrane region" description="Helical" evidence="7">
    <location>
        <begin position="178"/>
        <end position="197"/>
    </location>
</feature>
<dbReference type="CDD" id="cd17323">
    <property type="entry name" value="MFS_Tpo1_MDR_like"/>
    <property type="match status" value="1"/>
</dbReference>
<dbReference type="InterPro" id="IPR020846">
    <property type="entry name" value="MFS_dom"/>
</dbReference>
<feature type="transmembrane region" description="Helical" evidence="7">
    <location>
        <begin position="153"/>
        <end position="172"/>
    </location>
</feature>
<sequence length="525" mass="57477">MAANVVPNHVPDEKIDDLDTDKDLEHIQDKNEHLNKDVERGSSTSEKVNHAEEKAVEPRDPNLVDWDGPDDPENPLNWTKGRKAMMTTSIALITFLTPLGSSMFAPGVPDVMRDFGSSNESLAAFIVSVYLLGYCFGPLAIAPLSEMYGRQPLYTICNLLYTIFNVACAVAPEMGSLIVFRFFAGVAGSCPLTLGAGSLADMIPQNKRGAVMAVWAMGPLLGPVIGPVAGGYLTQAKGWRWTFWVLAIAGGAVTISSLFSLRESYAYVLLDRKAKRLRKETGNPNLRSVLDTGRSPKELFLFSIVRPTKMLFLSPIVFLLSLYTAVIYGYLYLLFTTMTDVFETQYNFSQGSVGLAYLGVGVGSFIGLFVLGAISDRLQQRLTTSNGGVPKPEYRLPPMFVGSWLIPLALFWYGWTAEKKDAWILPIIGTAFLGIGMIIAFMATSTYLVDAYTIYAASAMAAYTLLRSLLGALLPLAGGKMYQTLGLGWGNSLLGFIALALAPIPLLFYKYGERIRNSKLFKVEF</sequence>
<comment type="similarity">
    <text evidence="2">Belongs to the major facilitator superfamily.</text>
</comment>
<dbReference type="PANTHER" id="PTHR23502">
    <property type="entry name" value="MAJOR FACILITATOR SUPERFAMILY"/>
    <property type="match status" value="1"/>
</dbReference>
<feature type="compositionally biased region" description="Basic and acidic residues" evidence="6">
    <location>
        <begin position="21"/>
        <end position="40"/>
    </location>
</feature>
<dbReference type="Pfam" id="PF07690">
    <property type="entry name" value="MFS_1"/>
    <property type="match status" value="1"/>
</dbReference>
<feature type="transmembrane region" description="Helical" evidence="7">
    <location>
        <begin position="209"/>
        <end position="229"/>
    </location>
</feature>
<evidence type="ECO:0000256" key="3">
    <source>
        <dbReference type="ARBA" id="ARBA00022692"/>
    </source>
</evidence>
<feature type="compositionally biased region" description="Basic and acidic residues" evidence="6">
    <location>
        <begin position="47"/>
        <end position="62"/>
    </location>
</feature>
<dbReference type="PROSITE" id="PS50850">
    <property type="entry name" value="MFS"/>
    <property type="match status" value="1"/>
</dbReference>
<protein>
    <recommendedName>
        <fullName evidence="8">Major facilitator superfamily (MFS) profile domain-containing protein</fullName>
    </recommendedName>
</protein>
<dbReference type="FunFam" id="1.20.1250.20:FF:000011">
    <property type="entry name" value="MFS multidrug transporter, putative"/>
    <property type="match status" value="1"/>
</dbReference>
<evidence type="ECO:0000256" key="4">
    <source>
        <dbReference type="ARBA" id="ARBA00022989"/>
    </source>
</evidence>
<dbReference type="InterPro" id="IPR011701">
    <property type="entry name" value="MFS"/>
</dbReference>
<feature type="transmembrane region" description="Helical" evidence="7">
    <location>
        <begin position="90"/>
        <end position="109"/>
    </location>
</feature>
<feature type="region of interest" description="Disordered" evidence="6">
    <location>
        <begin position="1"/>
        <end position="73"/>
    </location>
</feature>
<organism evidence="9 10">
    <name type="scientific">Talaromyces amestolkiae</name>
    <dbReference type="NCBI Taxonomy" id="1196081"/>
    <lineage>
        <taxon>Eukaryota</taxon>
        <taxon>Fungi</taxon>
        <taxon>Dikarya</taxon>
        <taxon>Ascomycota</taxon>
        <taxon>Pezizomycotina</taxon>
        <taxon>Eurotiomycetes</taxon>
        <taxon>Eurotiomycetidae</taxon>
        <taxon>Eurotiales</taxon>
        <taxon>Trichocomaceae</taxon>
        <taxon>Talaromyces</taxon>
        <taxon>Talaromyces sect. Talaromyces</taxon>
    </lineage>
</organism>
<reference evidence="9 10" key="1">
    <citation type="journal article" date="2017" name="Biotechnol. Biofuels">
        <title>Differential beta-glucosidase expression as a function of carbon source availability in Talaromyces amestolkiae: a genomic and proteomic approach.</title>
        <authorList>
            <person name="de Eugenio L.I."/>
            <person name="Mendez-Liter J.A."/>
            <person name="Nieto-Dominguez M."/>
            <person name="Alonso L."/>
            <person name="Gil-Munoz J."/>
            <person name="Barriuso J."/>
            <person name="Prieto A."/>
            <person name="Martinez M.J."/>
        </authorList>
    </citation>
    <scope>NUCLEOTIDE SEQUENCE [LARGE SCALE GENOMIC DNA]</scope>
    <source>
        <strain evidence="9 10">CIB</strain>
    </source>
</reference>
<dbReference type="OrthoDB" id="5296287at2759"/>
<feature type="transmembrane region" description="Helical" evidence="7">
    <location>
        <begin position="121"/>
        <end position="141"/>
    </location>
</feature>
<feature type="transmembrane region" description="Helical" evidence="7">
    <location>
        <begin position="311"/>
        <end position="335"/>
    </location>
</feature>
<evidence type="ECO:0000259" key="8">
    <source>
        <dbReference type="PROSITE" id="PS50850"/>
    </source>
</evidence>
<evidence type="ECO:0000256" key="6">
    <source>
        <dbReference type="SAM" id="MobiDB-lite"/>
    </source>
</evidence>
<evidence type="ECO:0000313" key="9">
    <source>
        <dbReference type="EMBL" id="RAO68186.1"/>
    </source>
</evidence>
<keyword evidence="10" id="KW-1185">Reference proteome</keyword>
<evidence type="ECO:0000256" key="5">
    <source>
        <dbReference type="ARBA" id="ARBA00023136"/>
    </source>
</evidence>
<accession>A0A364KXA1</accession>
<evidence type="ECO:0000256" key="1">
    <source>
        <dbReference type="ARBA" id="ARBA00004141"/>
    </source>
</evidence>
<name>A0A364KXA1_TALAM</name>
<gene>
    <name evidence="9" type="ORF">BHQ10_004198</name>
</gene>
<comment type="caution">
    <text evidence="9">The sequence shown here is derived from an EMBL/GenBank/DDBJ whole genome shotgun (WGS) entry which is preliminary data.</text>
</comment>
<evidence type="ECO:0000313" key="10">
    <source>
        <dbReference type="Proteomes" id="UP000249363"/>
    </source>
</evidence>
<keyword evidence="4 7" id="KW-1133">Transmembrane helix</keyword>
<feature type="transmembrane region" description="Helical" evidence="7">
    <location>
        <begin position="422"/>
        <end position="442"/>
    </location>
</feature>